<dbReference type="AlphaFoldDB" id="A0A0A8YVQ0"/>
<protein>
    <submittedName>
        <fullName evidence="1">Uncharacterized protein</fullName>
    </submittedName>
</protein>
<organism evidence="1">
    <name type="scientific">Arundo donax</name>
    <name type="common">Giant reed</name>
    <name type="synonym">Donax arundinaceus</name>
    <dbReference type="NCBI Taxonomy" id="35708"/>
    <lineage>
        <taxon>Eukaryota</taxon>
        <taxon>Viridiplantae</taxon>
        <taxon>Streptophyta</taxon>
        <taxon>Embryophyta</taxon>
        <taxon>Tracheophyta</taxon>
        <taxon>Spermatophyta</taxon>
        <taxon>Magnoliopsida</taxon>
        <taxon>Liliopsida</taxon>
        <taxon>Poales</taxon>
        <taxon>Poaceae</taxon>
        <taxon>PACMAD clade</taxon>
        <taxon>Arundinoideae</taxon>
        <taxon>Arundineae</taxon>
        <taxon>Arundo</taxon>
    </lineage>
</organism>
<reference evidence="1" key="1">
    <citation type="submission" date="2014-09" db="EMBL/GenBank/DDBJ databases">
        <authorList>
            <person name="Magalhaes I.L.F."/>
            <person name="Oliveira U."/>
            <person name="Santos F.R."/>
            <person name="Vidigal T.H.D.A."/>
            <person name="Brescovit A.D."/>
            <person name="Santos A.J."/>
        </authorList>
    </citation>
    <scope>NUCLEOTIDE SEQUENCE</scope>
    <source>
        <tissue evidence="1">Shoot tissue taken approximately 20 cm above the soil surface</tissue>
    </source>
</reference>
<accession>A0A0A8YVQ0</accession>
<reference evidence="1" key="2">
    <citation type="journal article" date="2015" name="Data Brief">
        <title>Shoot transcriptome of the giant reed, Arundo donax.</title>
        <authorList>
            <person name="Barrero R.A."/>
            <person name="Guerrero F.D."/>
            <person name="Moolhuijzen P."/>
            <person name="Goolsby J.A."/>
            <person name="Tidwell J."/>
            <person name="Bellgard S.E."/>
            <person name="Bellgard M.I."/>
        </authorList>
    </citation>
    <scope>NUCLEOTIDE SEQUENCE</scope>
    <source>
        <tissue evidence="1">Shoot tissue taken approximately 20 cm above the soil surface</tissue>
    </source>
</reference>
<name>A0A0A8YVQ0_ARUDO</name>
<evidence type="ECO:0000313" key="1">
    <source>
        <dbReference type="EMBL" id="JAD26677.1"/>
    </source>
</evidence>
<dbReference type="EMBL" id="GBRH01271218">
    <property type="protein sequence ID" value="JAD26677.1"/>
    <property type="molecule type" value="Transcribed_RNA"/>
</dbReference>
<proteinExistence type="predicted"/>
<sequence length="23" mass="2437">MHLPVSKATTHACCQIQITPSLG</sequence>